<dbReference type="AlphaFoldDB" id="A0A1A8CQT2"/>
<organism evidence="2">
    <name type="scientific">Nothobranchius kadleci</name>
    <name type="common">African annual killifish</name>
    <dbReference type="NCBI Taxonomy" id="1051664"/>
    <lineage>
        <taxon>Eukaryota</taxon>
        <taxon>Metazoa</taxon>
        <taxon>Chordata</taxon>
        <taxon>Craniata</taxon>
        <taxon>Vertebrata</taxon>
        <taxon>Euteleostomi</taxon>
        <taxon>Actinopterygii</taxon>
        <taxon>Neopterygii</taxon>
        <taxon>Teleostei</taxon>
        <taxon>Neoteleostei</taxon>
        <taxon>Acanthomorphata</taxon>
        <taxon>Ovalentaria</taxon>
        <taxon>Atherinomorphae</taxon>
        <taxon>Cyprinodontiformes</taxon>
        <taxon>Nothobranchiidae</taxon>
        <taxon>Nothobranchius</taxon>
    </lineage>
</organism>
<dbReference type="PANTHER" id="PTHR35287:SF1">
    <property type="entry name" value="SI:ZFOS-911D5.4"/>
    <property type="match status" value="1"/>
</dbReference>
<proteinExistence type="predicted"/>
<dbReference type="Pfam" id="PF08378">
    <property type="entry name" value="NERD"/>
    <property type="match status" value="1"/>
</dbReference>
<dbReference type="PANTHER" id="PTHR35287">
    <property type="entry name" value="SI:ZFOS-911D5.4"/>
    <property type="match status" value="1"/>
</dbReference>
<reference evidence="2" key="2">
    <citation type="submission" date="2016-06" db="EMBL/GenBank/DDBJ databases">
        <title>The genome of a short-lived fish provides insights into sex chromosome evolution and the genetic control of aging.</title>
        <authorList>
            <person name="Reichwald K."/>
            <person name="Felder M."/>
            <person name="Petzold A."/>
            <person name="Koch P."/>
            <person name="Groth M."/>
            <person name="Platzer M."/>
        </authorList>
    </citation>
    <scope>NUCLEOTIDE SEQUENCE</scope>
    <source>
        <tissue evidence="2">Brain</tissue>
    </source>
</reference>
<protein>
    <recommendedName>
        <fullName evidence="1">NERD domain-containing protein</fullName>
    </recommendedName>
</protein>
<evidence type="ECO:0000313" key="2">
    <source>
        <dbReference type="EMBL" id="SBP81413.1"/>
    </source>
</evidence>
<accession>A0A1A8CQT2</accession>
<reference evidence="2" key="1">
    <citation type="submission" date="2016-05" db="EMBL/GenBank/DDBJ databases">
        <authorList>
            <person name="Lavstsen T."/>
            <person name="Jespersen J.S."/>
        </authorList>
    </citation>
    <scope>NUCLEOTIDE SEQUENCE</scope>
    <source>
        <tissue evidence="2">Brain</tissue>
    </source>
</reference>
<dbReference type="InterPro" id="IPR011528">
    <property type="entry name" value="NERD"/>
</dbReference>
<evidence type="ECO:0000259" key="1">
    <source>
        <dbReference type="Pfam" id="PF08378"/>
    </source>
</evidence>
<sequence length="332" mass="37752">MNTRMIQLGNLFPHFQFSSKAPESAPSQSPKQLPTLPELLQHVIKLTGLRREDVYSNLRIPDQFQAAKDDISIVILTGQGVFCIDVKPWKGSVSAHNKVWHVQVKGEDQNFTNTCIEQMDDPLKAITTKTTHLCSHLKRSGVAVRSSLFFPRVIFLSPDCRLDEELMKRRELVSHSQIDDFLRSFREGYVAWMTDAVTPSWISGHLSYRQMESAREVLRRVGTWDMVQLQCGEQLKGDYQGCQFIALDRQETDTLEFSRVKTLSADSLWFLLGHVPQVTVKMYKRGSHSWLGKSLNATATIPSNTIVMFRINGEEFDAKIPANTIHSITLSI</sequence>
<name>A0A1A8CQT2_NOTKA</name>
<dbReference type="EMBL" id="HADZ01017472">
    <property type="protein sequence ID" value="SBP81413.1"/>
    <property type="molecule type" value="Transcribed_RNA"/>
</dbReference>
<feature type="domain" description="NERD" evidence="1">
    <location>
        <begin position="53"/>
        <end position="151"/>
    </location>
</feature>
<gene>
    <name evidence="2" type="primary">Nfu_g_1_023057</name>
</gene>